<dbReference type="Proteomes" id="UP000008068">
    <property type="component" value="Unassembled WGS sequence"/>
</dbReference>
<evidence type="ECO:0000313" key="2">
    <source>
        <dbReference type="EMBL" id="EGT41418.1"/>
    </source>
</evidence>
<gene>
    <name evidence="2" type="ORF">CAEBREN_25183</name>
</gene>
<accession>G0P036</accession>
<dbReference type="InterPro" id="IPR011333">
    <property type="entry name" value="SKP1/BTB/POZ_sf"/>
</dbReference>
<reference evidence="3" key="1">
    <citation type="submission" date="2011-07" db="EMBL/GenBank/DDBJ databases">
        <authorList>
            <consortium name="Caenorhabditis brenneri Sequencing and Analysis Consortium"/>
            <person name="Wilson R.K."/>
        </authorList>
    </citation>
    <scope>NUCLEOTIDE SEQUENCE [LARGE SCALE GENOMIC DNA]</scope>
    <source>
        <strain evidence="3">PB2801</strain>
    </source>
</reference>
<dbReference type="PANTHER" id="PTHR22743">
    <property type="entry name" value="MEPRIN/TRAF-LIKE MATH FAMILY-C.ELEGANS"/>
    <property type="match status" value="1"/>
</dbReference>
<dbReference type="Gene3D" id="3.30.710.10">
    <property type="entry name" value="Potassium Channel Kv1.1, Chain A"/>
    <property type="match status" value="1"/>
</dbReference>
<evidence type="ECO:0000259" key="1">
    <source>
        <dbReference type="PROSITE" id="PS50097"/>
    </source>
</evidence>
<dbReference type="SUPFAM" id="SSF54695">
    <property type="entry name" value="POZ domain"/>
    <property type="match status" value="1"/>
</dbReference>
<dbReference type="AlphaFoldDB" id="G0P036"/>
<keyword evidence="3" id="KW-1185">Reference proteome</keyword>
<dbReference type="CDD" id="cd18186">
    <property type="entry name" value="BTB_POZ_ZBTB_KLHL-like"/>
    <property type="match status" value="1"/>
</dbReference>
<dbReference type="PANTHER" id="PTHR22743:SF165">
    <property type="entry name" value="BTB AND MATH DOMAIN CONTAINING-RELATED"/>
    <property type="match status" value="1"/>
</dbReference>
<dbReference type="HOGENOM" id="CLU_051249_1_0_1"/>
<dbReference type="InParanoid" id="G0P036"/>
<protein>
    <recommendedName>
        <fullName evidence="1">BTB domain-containing protein</fullName>
    </recommendedName>
</protein>
<dbReference type="Pfam" id="PF00651">
    <property type="entry name" value="BTB"/>
    <property type="match status" value="1"/>
</dbReference>
<dbReference type="InterPro" id="IPR000210">
    <property type="entry name" value="BTB/POZ_dom"/>
</dbReference>
<dbReference type="OrthoDB" id="5857890at2759"/>
<dbReference type="EMBL" id="GL379995">
    <property type="protein sequence ID" value="EGT41418.1"/>
    <property type="molecule type" value="Genomic_DNA"/>
</dbReference>
<evidence type="ECO:0000313" key="3">
    <source>
        <dbReference type="Proteomes" id="UP000008068"/>
    </source>
</evidence>
<dbReference type="PROSITE" id="PS50097">
    <property type="entry name" value="BTB"/>
    <property type="match status" value="1"/>
</dbReference>
<dbReference type="InterPro" id="IPR052664">
    <property type="entry name" value="BTB-MATH_domain_protein"/>
</dbReference>
<dbReference type="SMART" id="SM00225">
    <property type="entry name" value="BTB"/>
    <property type="match status" value="1"/>
</dbReference>
<name>G0P036_CAEBE</name>
<organism evidence="3">
    <name type="scientific">Caenorhabditis brenneri</name>
    <name type="common">Nematode worm</name>
    <dbReference type="NCBI Taxonomy" id="135651"/>
    <lineage>
        <taxon>Eukaryota</taxon>
        <taxon>Metazoa</taxon>
        <taxon>Ecdysozoa</taxon>
        <taxon>Nematoda</taxon>
        <taxon>Chromadorea</taxon>
        <taxon>Rhabditida</taxon>
        <taxon>Rhabditina</taxon>
        <taxon>Rhabditomorpha</taxon>
        <taxon>Rhabditoidea</taxon>
        <taxon>Rhabditidae</taxon>
        <taxon>Peloderinae</taxon>
        <taxon>Caenorhabditis</taxon>
    </lineage>
</organism>
<proteinExistence type="predicted"/>
<sequence length="336" mass="39254">MTVSLGCYTIEMNEKSFSIKQKFFVDIENETINPVDLQTKEFRCINWKITHRIENSSTSPDSKMICFDLDCSPNSITRLGYYSNSKWEVSIQCKISIMKTDGNFYVNETNDTFYELVDPTVDKCPRQFSKPTGMQFSFENLKAYVINNHLEVKYNVIILTSSCVGWKLRNFVSRIEGFSDVALDYEGRLYYVNKKYLSTHSKYFEKLFNDKQGEKIVLKKKEDNVLDNPVYFQRFLELMYGEPALDDSVVVQIVRLGKTYDAPAVMRQCEYFLMNTSKKPLSEKFDLSRRFELDNLQLHCLSEMKTVEDIQSVLPTSGDLKYETMAMLIEKLEQLK</sequence>
<feature type="domain" description="BTB" evidence="1">
    <location>
        <begin position="179"/>
        <end position="240"/>
    </location>
</feature>